<organism evidence="11 12">
    <name type="scientific">Prunus persica</name>
    <name type="common">Peach</name>
    <name type="synonym">Amygdalus persica</name>
    <dbReference type="NCBI Taxonomy" id="3760"/>
    <lineage>
        <taxon>Eukaryota</taxon>
        <taxon>Viridiplantae</taxon>
        <taxon>Streptophyta</taxon>
        <taxon>Embryophyta</taxon>
        <taxon>Tracheophyta</taxon>
        <taxon>Spermatophyta</taxon>
        <taxon>Magnoliopsida</taxon>
        <taxon>eudicotyledons</taxon>
        <taxon>Gunneridae</taxon>
        <taxon>Pentapetalae</taxon>
        <taxon>rosids</taxon>
        <taxon>fabids</taxon>
        <taxon>Rosales</taxon>
        <taxon>Rosaceae</taxon>
        <taxon>Amygdaloideae</taxon>
        <taxon>Amygdaleae</taxon>
        <taxon>Prunus</taxon>
    </lineage>
</organism>
<dbReference type="InterPro" id="IPR021790">
    <property type="entry name" value="PTBP1-like_RRM2"/>
</dbReference>
<dbReference type="HOGENOM" id="CLU_033500_0_0_1"/>
<dbReference type="Gene3D" id="3.30.70.330">
    <property type="match status" value="3"/>
</dbReference>
<dbReference type="InterPro" id="IPR000504">
    <property type="entry name" value="RRM_dom"/>
</dbReference>
<comment type="subcellular location">
    <subcellularLocation>
        <location evidence="1">Nucleus</location>
    </subcellularLocation>
</comment>
<dbReference type="GO" id="GO:0009845">
    <property type="term" value="P:seed germination"/>
    <property type="evidence" value="ECO:0007669"/>
    <property type="project" value="UniProtKB-ARBA"/>
</dbReference>
<dbReference type="Pfam" id="PF11835">
    <property type="entry name" value="RRM_8"/>
    <property type="match status" value="1"/>
</dbReference>
<feature type="region of interest" description="Disordered" evidence="9">
    <location>
        <begin position="421"/>
        <end position="483"/>
    </location>
</feature>
<dbReference type="FunFam" id="3.30.70.330:FF:000260">
    <property type="entry name" value="Polypyrimidine tract-binding protein homolog 2"/>
    <property type="match status" value="1"/>
</dbReference>
<evidence type="ECO:0000313" key="11">
    <source>
        <dbReference type="EMBL" id="ONI19221.1"/>
    </source>
</evidence>
<dbReference type="Pfam" id="PF00076">
    <property type="entry name" value="RRM_1"/>
    <property type="match status" value="1"/>
</dbReference>
<dbReference type="Pfam" id="PF13893">
    <property type="entry name" value="RRM_5"/>
    <property type="match status" value="1"/>
</dbReference>
<dbReference type="Proteomes" id="UP000006882">
    <property type="component" value="Chromosome G3"/>
</dbReference>
<evidence type="ECO:0000256" key="7">
    <source>
        <dbReference type="ARBA" id="ARBA00056336"/>
    </source>
</evidence>
<keyword evidence="4 8" id="KW-0694">RNA-binding</keyword>
<evidence type="ECO:0000256" key="2">
    <source>
        <dbReference type="ARBA" id="ARBA00022664"/>
    </source>
</evidence>
<dbReference type="GO" id="GO:0000381">
    <property type="term" value="P:regulation of alternative mRNA splicing, via spliceosome"/>
    <property type="evidence" value="ECO:0007669"/>
    <property type="project" value="UniProtKB-ARBA"/>
</dbReference>
<dbReference type="SMART" id="SM00360">
    <property type="entry name" value="RRM"/>
    <property type="match status" value="2"/>
</dbReference>
<dbReference type="GO" id="GO:0006397">
    <property type="term" value="P:mRNA processing"/>
    <property type="evidence" value="ECO:0007669"/>
    <property type="project" value="UniProtKB-KW"/>
</dbReference>
<dbReference type="GO" id="GO:0003729">
    <property type="term" value="F:mRNA binding"/>
    <property type="evidence" value="ECO:0000318"/>
    <property type="project" value="GO_Central"/>
</dbReference>
<evidence type="ECO:0000256" key="4">
    <source>
        <dbReference type="ARBA" id="ARBA00022884"/>
    </source>
</evidence>
<dbReference type="InterPro" id="IPR034792">
    <property type="entry name" value="PTBPH1/PTBPH2_RRM1"/>
</dbReference>
<dbReference type="InterPro" id="IPR034794">
    <property type="entry name" value="PTBPH1/PTBPH2_RRM3"/>
</dbReference>
<dbReference type="SUPFAM" id="SSF54928">
    <property type="entry name" value="RNA-binding domain, RBD"/>
    <property type="match status" value="3"/>
</dbReference>
<evidence type="ECO:0000256" key="5">
    <source>
        <dbReference type="ARBA" id="ARBA00022990"/>
    </source>
</evidence>
<dbReference type="InterPro" id="IPR035979">
    <property type="entry name" value="RBD_domain_sf"/>
</dbReference>
<name>M5WS48_PRUPE</name>
<keyword evidence="2" id="KW-0507">mRNA processing</keyword>
<dbReference type="OrthoDB" id="296632at2759"/>
<evidence type="ECO:0000256" key="3">
    <source>
        <dbReference type="ARBA" id="ARBA00022737"/>
    </source>
</evidence>
<feature type="domain" description="RRM" evidence="10">
    <location>
        <begin position="242"/>
        <end position="322"/>
    </location>
</feature>
<dbReference type="CDD" id="cd12690">
    <property type="entry name" value="RRM3_PTBPH1_PTBPH2"/>
    <property type="match status" value="1"/>
</dbReference>
<dbReference type="eggNOG" id="KOG1190">
    <property type="taxonomic scope" value="Eukaryota"/>
</dbReference>
<dbReference type="PANTHER" id="PTHR15592">
    <property type="entry name" value="MATRIN 3/NUCLEAR PROTEIN 220-RELATED"/>
    <property type="match status" value="1"/>
</dbReference>
<dbReference type="AlphaFoldDB" id="M5WS48"/>
<dbReference type="InterPro" id="IPR034793">
    <property type="entry name" value="PTBPH1/PTBPH2_RRM2"/>
</dbReference>
<dbReference type="GO" id="GO:0006417">
    <property type="term" value="P:regulation of translation"/>
    <property type="evidence" value="ECO:0007669"/>
    <property type="project" value="UniProtKB-ARBA"/>
</dbReference>
<gene>
    <name evidence="11" type="ORF">PRUPE_3G265700</name>
</gene>
<dbReference type="CDD" id="cd12686">
    <property type="entry name" value="RRM1_PTBPH1_PTBPH2"/>
    <property type="match status" value="1"/>
</dbReference>
<evidence type="ECO:0000313" key="12">
    <source>
        <dbReference type="Proteomes" id="UP000006882"/>
    </source>
</evidence>
<dbReference type="GO" id="GO:0000932">
    <property type="term" value="C:P-body"/>
    <property type="evidence" value="ECO:0007669"/>
    <property type="project" value="UniProtKB-ARBA"/>
</dbReference>
<dbReference type="KEGG" id="pper:18782210"/>
<evidence type="ECO:0000256" key="9">
    <source>
        <dbReference type="SAM" id="MobiDB-lite"/>
    </source>
</evidence>
<dbReference type="EMBL" id="CM007653">
    <property type="protein sequence ID" value="ONI19221.1"/>
    <property type="molecule type" value="Genomic_DNA"/>
</dbReference>
<protein>
    <recommendedName>
        <fullName evidence="10">RRM domain-containing protein</fullName>
    </recommendedName>
</protein>
<evidence type="ECO:0000259" key="10">
    <source>
        <dbReference type="PROSITE" id="PS50102"/>
    </source>
</evidence>
<dbReference type="InterPro" id="IPR012677">
    <property type="entry name" value="Nucleotide-bd_a/b_plait_sf"/>
</dbReference>
<dbReference type="FunFam" id="3.30.70.330:FF:000324">
    <property type="entry name" value="Polypyrimidine tract-binding protein-like 2"/>
    <property type="match status" value="2"/>
</dbReference>
<evidence type="ECO:0000256" key="1">
    <source>
        <dbReference type="ARBA" id="ARBA00004123"/>
    </source>
</evidence>
<keyword evidence="5" id="KW-0007">Acetylation</keyword>
<dbReference type="OMA" id="QAAPMYH"/>
<dbReference type="CDD" id="cd12691">
    <property type="entry name" value="RRM2_PTBPH1_PTBPH2"/>
    <property type="match status" value="1"/>
</dbReference>
<reference evidence="11 12" key="1">
    <citation type="journal article" date="2013" name="Nat. Genet.">
        <title>The high-quality draft genome of peach (Prunus persica) identifies unique patterns of genetic diversity, domestication and genome evolution.</title>
        <authorList>
            <consortium name="International Peach Genome Initiative"/>
            <person name="Verde I."/>
            <person name="Abbott A.G."/>
            <person name="Scalabrin S."/>
            <person name="Jung S."/>
            <person name="Shu S."/>
            <person name="Marroni F."/>
            <person name="Zhebentyayeva T."/>
            <person name="Dettori M.T."/>
            <person name="Grimwood J."/>
            <person name="Cattonaro F."/>
            <person name="Zuccolo A."/>
            <person name="Rossini L."/>
            <person name="Jenkins J."/>
            <person name="Vendramin E."/>
            <person name="Meisel L.A."/>
            <person name="Decroocq V."/>
            <person name="Sosinski B."/>
            <person name="Prochnik S."/>
            <person name="Mitros T."/>
            <person name="Policriti A."/>
            <person name="Cipriani G."/>
            <person name="Dondini L."/>
            <person name="Ficklin S."/>
            <person name="Goodstein D.M."/>
            <person name="Xuan P."/>
            <person name="Del Fabbro C."/>
            <person name="Aramini V."/>
            <person name="Copetti D."/>
            <person name="Gonzalez S."/>
            <person name="Horner D.S."/>
            <person name="Falchi R."/>
            <person name="Lucas S."/>
            <person name="Mica E."/>
            <person name="Maldonado J."/>
            <person name="Lazzari B."/>
            <person name="Bielenberg D."/>
            <person name="Pirona R."/>
            <person name="Miculan M."/>
            <person name="Barakat A."/>
            <person name="Testolin R."/>
            <person name="Stella A."/>
            <person name="Tartarini S."/>
            <person name="Tonutti P."/>
            <person name="Arus P."/>
            <person name="Orellana A."/>
            <person name="Wells C."/>
            <person name="Main D."/>
            <person name="Vizzotto G."/>
            <person name="Silva H."/>
            <person name="Salamini F."/>
            <person name="Schmutz J."/>
            <person name="Morgante M."/>
            <person name="Rokhsar D.S."/>
        </authorList>
    </citation>
    <scope>NUCLEOTIDE SEQUENCE [LARGE SCALE GENOMIC DNA]</scope>
    <source>
        <strain evidence="12">cv. Nemared</strain>
    </source>
</reference>
<keyword evidence="3" id="KW-0677">Repeat</keyword>
<keyword evidence="6" id="KW-0539">Nucleus</keyword>
<accession>M5WS48</accession>
<dbReference type="STRING" id="3760.M5WS48"/>
<dbReference type="PROSITE" id="PS50102">
    <property type="entry name" value="RRM"/>
    <property type="match status" value="2"/>
</dbReference>
<evidence type="ECO:0000256" key="8">
    <source>
        <dbReference type="PROSITE-ProRule" id="PRU00176"/>
    </source>
</evidence>
<dbReference type="GO" id="GO:0005634">
    <property type="term" value="C:nucleus"/>
    <property type="evidence" value="ECO:0000318"/>
    <property type="project" value="GO_Central"/>
</dbReference>
<keyword evidence="12" id="KW-1185">Reference proteome</keyword>
<dbReference type="Gramene" id="ONI19221">
    <property type="protein sequence ID" value="ONI19221"/>
    <property type="gene ID" value="PRUPE_3G265700"/>
</dbReference>
<dbReference type="GO" id="GO:0043484">
    <property type="term" value="P:regulation of RNA splicing"/>
    <property type="evidence" value="ECO:0000318"/>
    <property type="project" value="GO_Central"/>
</dbReference>
<evidence type="ECO:0000256" key="6">
    <source>
        <dbReference type="ARBA" id="ARBA00023242"/>
    </source>
</evidence>
<proteinExistence type="predicted"/>
<comment type="function">
    <text evidence="7">Plays a role in pre-mRNA splicing. Binds to the polypyrimidine tract of introns. May promote the binding of U2 snRNP to pre-mRNA.</text>
</comment>
<dbReference type="SMR" id="M5WS48"/>
<sequence>MSTSGTPQFRYTQTPSKVLHLRNLPWECAEEELIELCKPFGKIVNTKCNVGANRNQAFVEFADLNQAINMVSYYASSSEPAQVRGKTVYIQYSNRHEIVNNKSPGDVPGNVLLVTIEGVEAGDVSIDVIHLVFSAFGFVHKIATFEKAAGFQALIQFNDAETASSARNALDGRSIPRYLLPEHVGSCHLRISYSAHTDLNIKFQSHRSRDYTNPYLPVNPTAIEGIMQPAVGPDGKKKELESNVLLASIENMQYAVTVDVLHTVFSAFGTVQKIAIFEKNGQTQALVQYPDVNTAAVAREALEGHCIYDGGYCKLHLSYSRHTDLNVKAFSDKSRDYTIPEASLLAAQQVSGYPAAPAAWQNPQAAPMYHGNEFSGAASMQAQGPPGQGPSWDPAMQAGRSTFVSVPSTFPGQTFHASSGPVYSSAAMPPGSSPLQTGPTTSSSMASRGISQPGGPPNLRPGGGASPPGVGPPGASPSTYYGQ</sequence>
<feature type="region of interest" description="Disordered" evidence="9">
    <location>
        <begin position="376"/>
        <end position="397"/>
    </location>
</feature>
<feature type="domain" description="RRM" evidence="10">
    <location>
        <begin position="17"/>
        <end position="95"/>
    </location>
</feature>
<feature type="compositionally biased region" description="Polar residues" evidence="9">
    <location>
        <begin position="433"/>
        <end position="450"/>
    </location>
</feature>